<name>A0A4R2NX03_9BACL</name>
<dbReference type="Gene3D" id="3.40.50.1820">
    <property type="entry name" value="alpha/beta hydrolase"/>
    <property type="match status" value="1"/>
</dbReference>
<organism evidence="2 3">
    <name type="scientific">Scopulibacillus darangshiensis</name>
    <dbReference type="NCBI Taxonomy" id="442528"/>
    <lineage>
        <taxon>Bacteria</taxon>
        <taxon>Bacillati</taxon>
        <taxon>Bacillota</taxon>
        <taxon>Bacilli</taxon>
        <taxon>Bacillales</taxon>
        <taxon>Sporolactobacillaceae</taxon>
        <taxon>Scopulibacillus</taxon>
    </lineage>
</organism>
<evidence type="ECO:0000259" key="1">
    <source>
        <dbReference type="Pfam" id="PF12146"/>
    </source>
</evidence>
<dbReference type="EMBL" id="SLXK01000019">
    <property type="protein sequence ID" value="TCP26640.1"/>
    <property type="molecule type" value="Genomic_DNA"/>
</dbReference>
<dbReference type="RefSeq" id="WP_132746641.1">
    <property type="nucleotide sequence ID" value="NZ_SLXK01000019.1"/>
</dbReference>
<dbReference type="OrthoDB" id="9806902at2"/>
<dbReference type="InterPro" id="IPR051044">
    <property type="entry name" value="MAG_DAG_Lipase"/>
</dbReference>
<gene>
    <name evidence="2" type="ORF">EV207_11972</name>
</gene>
<feature type="domain" description="Serine aminopeptidase S33" evidence="1">
    <location>
        <begin position="9"/>
        <end position="245"/>
    </location>
</feature>
<dbReference type="PRINTS" id="PR00111">
    <property type="entry name" value="ABHYDROLASE"/>
</dbReference>
<dbReference type="InterPro" id="IPR000073">
    <property type="entry name" value="AB_hydrolase_1"/>
</dbReference>
<proteinExistence type="predicted"/>
<reference evidence="2 3" key="1">
    <citation type="submission" date="2019-03" db="EMBL/GenBank/DDBJ databases">
        <title>Genomic Encyclopedia of Type Strains, Phase IV (KMG-IV): sequencing the most valuable type-strain genomes for metagenomic binning, comparative biology and taxonomic classification.</title>
        <authorList>
            <person name="Goeker M."/>
        </authorList>
    </citation>
    <scope>NUCLEOTIDE SEQUENCE [LARGE SCALE GENOMIC DNA]</scope>
    <source>
        <strain evidence="2 3">DSM 19377</strain>
    </source>
</reference>
<evidence type="ECO:0000313" key="3">
    <source>
        <dbReference type="Proteomes" id="UP000295416"/>
    </source>
</evidence>
<protein>
    <submittedName>
        <fullName evidence="2">Lysophospholipase</fullName>
    </submittedName>
</protein>
<dbReference type="Proteomes" id="UP000295416">
    <property type="component" value="Unassembled WGS sequence"/>
</dbReference>
<dbReference type="InterPro" id="IPR029058">
    <property type="entry name" value="AB_hydrolase_fold"/>
</dbReference>
<dbReference type="SUPFAM" id="SSF53474">
    <property type="entry name" value="alpha/beta-Hydrolases"/>
    <property type="match status" value="1"/>
</dbReference>
<accession>A0A4R2NX03</accession>
<dbReference type="AlphaFoldDB" id="A0A4R2NX03"/>
<dbReference type="PANTHER" id="PTHR11614">
    <property type="entry name" value="PHOSPHOLIPASE-RELATED"/>
    <property type="match status" value="1"/>
</dbReference>
<dbReference type="Pfam" id="PF12146">
    <property type="entry name" value="Hydrolase_4"/>
    <property type="match status" value="1"/>
</dbReference>
<dbReference type="InterPro" id="IPR022742">
    <property type="entry name" value="Hydrolase_4"/>
</dbReference>
<keyword evidence="3" id="KW-1185">Reference proteome</keyword>
<sequence length="267" mass="30552">MAVWETKQQPLGVIVIVHGSGEHIGRYHWLREKWLNAGFHVVMGDLPGHGEKAAIRGHIDNFKEYLDVIESWVERASAFRLPICILGHSLGGLAVIRTLQERDLLVTGVMLSSPCLGLKVPVPKWLRAVGAILNRTMPRFLVPTKKSADNMNATRNLDMLRRDAKDTIMLKKVSARWYFELEKAMLLAFERLDAVPNIPLLILQGGDDKIVEKNSVKRWFDSLTIENKAYKEWPNLYHEVFNEPEREDVFQEALKFVKPLQLGGRHK</sequence>
<evidence type="ECO:0000313" key="2">
    <source>
        <dbReference type="EMBL" id="TCP26640.1"/>
    </source>
</evidence>
<comment type="caution">
    <text evidence="2">The sequence shown here is derived from an EMBL/GenBank/DDBJ whole genome shotgun (WGS) entry which is preliminary data.</text>
</comment>